<dbReference type="InterPro" id="IPR035966">
    <property type="entry name" value="PKF_sf"/>
</dbReference>
<keyword evidence="1" id="KW-0963">Cytoplasm</keyword>
<keyword evidence="2" id="KW-0324">Glycolysis</keyword>
<dbReference type="GO" id="GO:0009749">
    <property type="term" value="P:response to glucose"/>
    <property type="evidence" value="ECO:0007669"/>
    <property type="project" value="TreeGrafter"/>
</dbReference>
<name>A0A8X7WJ91_BRACI</name>
<evidence type="ECO:0000313" key="3">
    <source>
        <dbReference type="EMBL" id="KAG2330606.1"/>
    </source>
</evidence>
<dbReference type="Gene3D" id="3.40.50.460">
    <property type="entry name" value="Phosphofructokinase domain"/>
    <property type="match status" value="1"/>
</dbReference>
<dbReference type="GO" id="GO:0005829">
    <property type="term" value="C:cytosol"/>
    <property type="evidence" value="ECO:0007669"/>
    <property type="project" value="TreeGrafter"/>
</dbReference>
<dbReference type="GO" id="GO:0047334">
    <property type="term" value="F:diphosphate-fructose-6-phosphate 1-phosphotransferase activity"/>
    <property type="evidence" value="ECO:0007669"/>
    <property type="project" value="TreeGrafter"/>
</dbReference>
<evidence type="ECO:0000313" key="4">
    <source>
        <dbReference type="Proteomes" id="UP000886595"/>
    </source>
</evidence>
<dbReference type="OrthoDB" id="1633286at2759"/>
<accession>A0A8X7WJ91</accession>
<dbReference type="Proteomes" id="UP000886595">
    <property type="component" value="Unassembled WGS sequence"/>
</dbReference>
<dbReference type="EMBL" id="JAAMPC010000001">
    <property type="protein sequence ID" value="KAG2330606.1"/>
    <property type="molecule type" value="Genomic_DNA"/>
</dbReference>
<dbReference type="PANTHER" id="PTHR43650">
    <property type="entry name" value="PYROPHOSPHATE--FRUCTOSE 6-PHOSPHATE 1-PHOSPHOTRANSFERASE"/>
    <property type="match status" value="1"/>
</dbReference>
<sequence>MRTKRAGEDTVGRREWCRHRVCREQGWGLSRRFGEKGVFPASKSSLASSSKFKPVIKKAMVKLEGAPFKKFASQREEWVLKNRYISPGPNQFKGPGSDAINHTLLLELGAQA</sequence>
<dbReference type="GO" id="GO:0015979">
    <property type="term" value="P:photosynthesis"/>
    <property type="evidence" value="ECO:0007669"/>
    <property type="project" value="TreeGrafter"/>
</dbReference>
<evidence type="ECO:0000256" key="2">
    <source>
        <dbReference type="ARBA" id="ARBA00023152"/>
    </source>
</evidence>
<keyword evidence="4" id="KW-1185">Reference proteome</keyword>
<proteinExistence type="predicted"/>
<dbReference type="GO" id="GO:0003872">
    <property type="term" value="F:6-phosphofructokinase activity"/>
    <property type="evidence" value="ECO:0007669"/>
    <property type="project" value="InterPro"/>
</dbReference>
<dbReference type="SUPFAM" id="SSF53784">
    <property type="entry name" value="Phosphofructokinase"/>
    <property type="match status" value="1"/>
</dbReference>
<dbReference type="PANTHER" id="PTHR43650:SF1">
    <property type="entry name" value="PYROPHOSPHATE--FRUCTOSE 6-PHOSPHATE 1-PHOSPHOTRANSFERASE SUBUNIT BETA 2"/>
    <property type="match status" value="1"/>
</dbReference>
<protein>
    <submittedName>
        <fullName evidence="3">Uncharacterized protein</fullName>
    </submittedName>
</protein>
<organism evidence="3 4">
    <name type="scientific">Brassica carinata</name>
    <name type="common">Ethiopian mustard</name>
    <name type="synonym">Abyssinian cabbage</name>
    <dbReference type="NCBI Taxonomy" id="52824"/>
    <lineage>
        <taxon>Eukaryota</taxon>
        <taxon>Viridiplantae</taxon>
        <taxon>Streptophyta</taxon>
        <taxon>Embryophyta</taxon>
        <taxon>Tracheophyta</taxon>
        <taxon>Spermatophyta</taxon>
        <taxon>Magnoliopsida</taxon>
        <taxon>eudicotyledons</taxon>
        <taxon>Gunneridae</taxon>
        <taxon>Pentapetalae</taxon>
        <taxon>rosids</taxon>
        <taxon>malvids</taxon>
        <taxon>Brassicales</taxon>
        <taxon>Brassicaceae</taxon>
        <taxon>Brassiceae</taxon>
        <taxon>Brassica</taxon>
    </lineage>
</organism>
<gene>
    <name evidence="3" type="ORF">Bca52824_001786</name>
</gene>
<comment type="caution">
    <text evidence="3">The sequence shown here is derived from an EMBL/GenBank/DDBJ whole genome shotgun (WGS) entry which is preliminary data.</text>
</comment>
<reference evidence="3 4" key="1">
    <citation type="submission" date="2020-02" db="EMBL/GenBank/DDBJ databases">
        <authorList>
            <person name="Ma Q."/>
            <person name="Huang Y."/>
            <person name="Song X."/>
            <person name="Pei D."/>
        </authorList>
    </citation>
    <scope>NUCLEOTIDE SEQUENCE [LARGE SCALE GENOMIC DNA]</scope>
    <source>
        <strain evidence="3">Sxm20200214</strain>
        <tissue evidence="3">Leaf</tissue>
    </source>
</reference>
<evidence type="ECO:0000256" key="1">
    <source>
        <dbReference type="ARBA" id="ARBA00022490"/>
    </source>
</evidence>
<dbReference type="AlphaFoldDB" id="A0A8X7WJ91"/>